<dbReference type="PANTHER" id="PTHR23150">
    <property type="entry name" value="SULFATASE MODIFYING FACTOR 1, 2"/>
    <property type="match status" value="1"/>
</dbReference>
<accession>A0A4R9M3S4</accession>
<comment type="caution">
    <text evidence="3">The sequence shown here is derived from an EMBL/GenBank/DDBJ whole genome shotgun (WGS) entry which is preliminary data.</text>
</comment>
<proteinExistence type="predicted"/>
<name>A0A4R9M3S4_9LEPT</name>
<evidence type="ECO:0000256" key="1">
    <source>
        <dbReference type="SAM" id="SignalP"/>
    </source>
</evidence>
<dbReference type="InterPro" id="IPR005532">
    <property type="entry name" value="SUMF_dom"/>
</dbReference>
<dbReference type="GO" id="GO:0120147">
    <property type="term" value="F:formylglycine-generating oxidase activity"/>
    <property type="evidence" value="ECO:0007669"/>
    <property type="project" value="TreeGrafter"/>
</dbReference>
<dbReference type="Gene3D" id="3.90.1580.10">
    <property type="entry name" value="paralog of FGE (formylglycine-generating enzyme)"/>
    <property type="match status" value="1"/>
</dbReference>
<dbReference type="AlphaFoldDB" id="A0A4R9M3S4"/>
<keyword evidence="1" id="KW-0732">Signal</keyword>
<feature type="domain" description="Sulfatase-modifying factor enzyme-like" evidence="2">
    <location>
        <begin position="176"/>
        <end position="419"/>
    </location>
</feature>
<dbReference type="OrthoDB" id="9812707at2"/>
<reference evidence="3" key="1">
    <citation type="journal article" date="2019" name="PLoS Negl. Trop. Dis.">
        <title>Revisiting the worldwide diversity of Leptospira species in the environment.</title>
        <authorList>
            <person name="Vincent A.T."/>
            <person name="Schiettekatte O."/>
            <person name="Bourhy P."/>
            <person name="Veyrier F.J."/>
            <person name="Picardeau M."/>
        </authorList>
    </citation>
    <scope>NUCLEOTIDE SEQUENCE [LARGE SCALE GENOMIC DNA]</scope>
    <source>
        <strain evidence="3">201300427</strain>
    </source>
</reference>
<dbReference type="Proteomes" id="UP000298058">
    <property type="component" value="Unassembled WGS sequence"/>
</dbReference>
<evidence type="ECO:0000313" key="4">
    <source>
        <dbReference type="Proteomes" id="UP000298058"/>
    </source>
</evidence>
<dbReference type="InterPro" id="IPR042095">
    <property type="entry name" value="SUMF_sf"/>
</dbReference>
<sequence>MKRIAFFLLFVFFLSSVSFAQENETEEDVSPFATTKKKVLLWKGDVVGVYKNRVWIKIRIYRNQKIAKYSSEELKSLFDSKKDYPVYQKETNLPVGSFLLREAVWEEKKIQPKDKYFEVILVGDFSSDPKSKLSGVTTDTYIASYVEEDFYVEPGGYFKGRFTPPRKSIVHPKDRKEMVLITRSLFLYGQGTDPSQDNFNPYFNDPSLATLKELPSYYIDKYEVTNGEYSYYLKQTNSTPPSHWIGGKFPSGEENHPVVNLTYREVEKYSRWVGKRIPTEWEWEKAARGPGVVEYTNRDETLSYQIITTKYPFGDDYDSLLCNSRESKLGKTVSVFELSTEGSSPYGAMGMCGNAPEWTSSWYELYPGHHLKNFSFGKIYKVVRGGSFSENAKNSSAVSRSYGGIPNLTEDRRAGFRLVMDYRD</sequence>
<feature type="chain" id="PRO_5020986377" evidence="1">
    <location>
        <begin position="21"/>
        <end position="424"/>
    </location>
</feature>
<dbReference type="Pfam" id="PF03781">
    <property type="entry name" value="FGE-sulfatase"/>
    <property type="match status" value="1"/>
</dbReference>
<dbReference type="PANTHER" id="PTHR23150:SF19">
    <property type="entry name" value="FORMYLGLYCINE-GENERATING ENZYME"/>
    <property type="match status" value="1"/>
</dbReference>
<dbReference type="InterPro" id="IPR016187">
    <property type="entry name" value="CTDL_fold"/>
</dbReference>
<keyword evidence="4" id="KW-1185">Reference proteome</keyword>
<gene>
    <name evidence="3" type="ORF">EHS15_03975</name>
</gene>
<organism evidence="3 4">
    <name type="scientific">Leptospira idonii</name>
    <dbReference type="NCBI Taxonomy" id="1193500"/>
    <lineage>
        <taxon>Bacteria</taxon>
        <taxon>Pseudomonadati</taxon>
        <taxon>Spirochaetota</taxon>
        <taxon>Spirochaetia</taxon>
        <taxon>Leptospirales</taxon>
        <taxon>Leptospiraceae</taxon>
        <taxon>Leptospira</taxon>
    </lineage>
</organism>
<dbReference type="EMBL" id="RQHW01000013">
    <property type="protein sequence ID" value="TGN20377.1"/>
    <property type="molecule type" value="Genomic_DNA"/>
</dbReference>
<protein>
    <submittedName>
        <fullName evidence="3">Sulfatase</fullName>
    </submittedName>
</protein>
<dbReference type="InterPro" id="IPR051043">
    <property type="entry name" value="Sulfatase_Mod_Factor_Kinase"/>
</dbReference>
<dbReference type="RefSeq" id="WP_135759241.1">
    <property type="nucleotide sequence ID" value="NZ_RQHW01000013.1"/>
</dbReference>
<evidence type="ECO:0000313" key="3">
    <source>
        <dbReference type="EMBL" id="TGN20377.1"/>
    </source>
</evidence>
<feature type="signal peptide" evidence="1">
    <location>
        <begin position="1"/>
        <end position="20"/>
    </location>
</feature>
<evidence type="ECO:0000259" key="2">
    <source>
        <dbReference type="Pfam" id="PF03781"/>
    </source>
</evidence>
<dbReference type="SUPFAM" id="SSF56436">
    <property type="entry name" value="C-type lectin-like"/>
    <property type="match status" value="1"/>
</dbReference>